<proteinExistence type="predicted"/>
<comment type="caution">
    <text evidence="1">The sequence shown here is derived from an EMBL/GenBank/DDBJ whole genome shotgun (WGS) entry which is preliminary data.</text>
</comment>
<evidence type="ECO:0008006" key="3">
    <source>
        <dbReference type="Google" id="ProtNLM"/>
    </source>
</evidence>
<organism evidence="1 2">
    <name type="scientific">candidate division TA06 bacterium DG_24</name>
    <dbReference type="NCBI Taxonomy" id="1703770"/>
    <lineage>
        <taxon>Bacteria</taxon>
        <taxon>Bacteria division TA06</taxon>
    </lineage>
</organism>
<gene>
    <name evidence="1" type="ORF">AMJ39_05520</name>
</gene>
<dbReference type="Gene3D" id="3.40.50.2000">
    <property type="entry name" value="Glycogen Phosphorylase B"/>
    <property type="match status" value="1"/>
</dbReference>
<reference evidence="1 2" key="1">
    <citation type="journal article" date="2015" name="Microbiome">
        <title>Genomic resolution of linkages in carbon, nitrogen, and sulfur cycling among widespread estuary sediment bacteria.</title>
        <authorList>
            <person name="Baker B.J."/>
            <person name="Lazar C.S."/>
            <person name="Teske A.P."/>
            <person name="Dick G.J."/>
        </authorList>
    </citation>
    <scope>NUCLEOTIDE SEQUENCE [LARGE SCALE GENOMIC DNA]</scope>
    <source>
        <strain evidence="1">DG_24</strain>
    </source>
</reference>
<dbReference type="AlphaFoldDB" id="A0A0S7WT26"/>
<accession>A0A0S7WT26</accession>
<dbReference type="STRING" id="1703770.AMJ39_05520"/>
<dbReference type="SUPFAM" id="SSF53756">
    <property type="entry name" value="UDP-Glycosyltransferase/glycogen phosphorylase"/>
    <property type="match status" value="1"/>
</dbReference>
<dbReference type="Proteomes" id="UP000052008">
    <property type="component" value="Unassembled WGS sequence"/>
</dbReference>
<protein>
    <recommendedName>
        <fullName evidence="3">Glycosyl transferase family 1 domain-containing protein</fullName>
    </recommendedName>
</protein>
<sequence>MPRILHLASQNYGPQLEFVRAHRRMGNKSLLVTMAPSRYGHADELCLNYPLLGSRPIFSLKRLARWERLRYGWRPGTEVKTLRRWEPRDPAGRSFYRFRDRLWMGKLTEVWDSHGLADYDIYQLDGGVCFIFGDEVLSRLKGAGKKIVTMYYGSDLRLRGAIPAVEEASDLSLTCEFDHLALYPRLRYLFLPFDSSQCRRIREEVRPDAARPTAVSTLSGEAGGVVPGPPRLRICHSPTARQFKGSDVIIDVVRRLERRFDVELVLIENMPHRDALRLKATCDLAIEQVGNRAGTGYGVNSLETLAMGIPTCTDMTDEYEEFVPDHPFVRVDGRSLESQLVTLIEDEDLRRRKGAEGREWVERRHDPLSVVWELYRLYREHGVLFEGKDGGQEGAR</sequence>
<evidence type="ECO:0000313" key="1">
    <source>
        <dbReference type="EMBL" id="KPJ53187.1"/>
    </source>
</evidence>
<dbReference type="EMBL" id="LIZS01000027">
    <property type="protein sequence ID" value="KPJ53187.1"/>
    <property type="molecule type" value="Genomic_DNA"/>
</dbReference>
<evidence type="ECO:0000313" key="2">
    <source>
        <dbReference type="Proteomes" id="UP000052008"/>
    </source>
</evidence>
<name>A0A0S7WT26_UNCT6</name>